<evidence type="ECO:0008006" key="3">
    <source>
        <dbReference type="Google" id="ProtNLM"/>
    </source>
</evidence>
<dbReference type="PANTHER" id="PTHR45913:SF22">
    <property type="entry name" value="SCAN BOX DOMAIN-CONTAINING PROTEIN"/>
    <property type="match status" value="1"/>
</dbReference>
<accession>A0A096M6F6</accession>
<reference evidence="2" key="1">
    <citation type="submission" date="2013-10" db="EMBL/GenBank/DDBJ databases">
        <authorList>
            <person name="Schartl M."/>
            <person name="Warren W."/>
        </authorList>
    </citation>
    <scope>NUCLEOTIDE SEQUENCE [LARGE SCALE GENOMIC DNA]</scope>
    <source>
        <strain evidence="2">female</strain>
    </source>
</reference>
<dbReference type="AlphaFoldDB" id="A0A096M6F6"/>
<reference evidence="1" key="2">
    <citation type="submission" date="2025-08" db="UniProtKB">
        <authorList>
            <consortium name="Ensembl"/>
        </authorList>
    </citation>
    <scope>IDENTIFICATION</scope>
</reference>
<proteinExistence type="predicted"/>
<dbReference type="OMA" id="EKMNSHI"/>
<sequence length="411" mass="46794">VQKSISLSNDTVAHRINEMGNKEEQLCAILRNSPFTLQLDEMTTPDINALLMAYVRFKAPSSEDMAEEFLFSKCLKTDTKGQTIFNAVHGYLQEKSIPITNILACTIDRAPSMGGFTALLKEQVPKVLTVHCIQHCHNLVAKCKNPAPNESLSAVKVVNKIKPLALNDRRFRELCQENDEIFQRLLHTNVRWLSRGNCLVCFCSLFDSIVEFLESVNAALGHCDIRYLSDFFEKMNSHIKALRKWSSCPVQSSHPQSHFPQLTKVVIIIDYTYLISMNYCIVSEELTDDCLLIYVEHLKMVQADLAMRFRDLLDLEVLVWVVQLFQADVVDCEIAIQEHLVNALWEKARLLLLAFPTTYLVEQPFSQVLHMQSKYRNRLDSAASGALRLKLTSLQPATKKLAEKHQVQGSH</sequence>
<dbReference type="PANTHER" id="PTHR45913">
    <property type="entry name" value="EPM2A-INTERACTING PROTEIN 1"/>
    <property type="match status" value="1"/>
</dbReference>
<protein>
    <recommendedName>
        <fullName evidence="3">DUF4371 domain-containing protein</fullName>
    </recommendedName>
</protein>
<dbReference type="eggNOG" id="ENOG502QT83">
    <property type="taxonomic scope" value="Eukaryota"/>
</dbReference>
<name>A0A096M6F6_POEFO</name>
<keyword evidence="2" id="KW-1185">Reference proteome</keyword>
<dbReference type="Proteomes" id="UP000028760">
    <property type="component" value="Unassembled WGS sequence"/>
</dbReference>
<organism evidence="1 2">
    <name type="scientific">Poecilia formosa</name>
    <name type="common">Amazon molly</name>
    <name type="synonym">Limia formosa</name>
    <dbReference type="NCBI Taxonomy" id="48698"/>
    <lineage>
        <taxon>Eukaryota</taxon>
        <taxon>Metazoa</taxon>
        <taxon>Chordata</taxon>
        <taxon>Craniata</taxon>
        <taxon>Vertebrata</taxon>
        <taxon>Euteleostomi</taxon>
        <taxon>Actinopterygii</taxon>
        <taxon>Neopterygii</taxon>
        <taxon>Teleostei</taxon>
        <taxon>Neoteleostei</taxon>
        <taxon>Acanthomorphata</taxon>
        <taxon>Ovalentaria</taxon>
        <taxon>Atherinomorphae</taxon>
        <taxon>Cyprinodontiformes</taxon>
        <taxon>Poeciliidae</taxon>
        <taxon>Poeciliinae</taxon>
        <taxon>Poecilia</taxon>
    </lineage>
</organism>
<dbReference type="STRING" id="48698.ENSPFOP00000026997"/>
<reference evidence="1" key="3">
    <citation type="submission" date="2025-09" db="UniProtKB">
        <authorList>
            <consortium name="Ensembl"/>
        </authorList>
    </citation>
    <scope>IDENTIFICATION</scope>
</reference>
<dbReference type="GeneTree" id="ENSGT00940000160807"/>
<dbReference type="Ensembl" id="ENSPFOT00000024943.1">
    <property type="protein sequence ID" value="ENSPFOP00000026997.1"/>
    <property type="gene ID" value="ENSPFOG00000023241.1"/>
</dbReference>
<dbReference type="EMBL" id="AYCK01024191">
    <property type="status" value="NOT_ANNOTATED_CDS"/>
    <property type="molecule type" value="Genomic_DNA"/>
</dbReference>
<evidence type="ECO:0000313" key="1">
    <source>
        <dbReference type="Ensembl" id="ENSPFOP00000026997.1"/>
    </source>
</evidence>
<evidence type="ECO:0000313" key="2">
    <source>
        <dbReference type="Proteomes" id="UP000028760"/>
    </source>
</evidence>